<dbReference type="Proteomes" id="UP000005237">
    <property type="component" value="Unassembled WGS sequence"/>
</dbReference>
<proteinExistence type="predicted"/>
<dbReference type="AlphaFoldDB" id="A0A8R1HJB3"/>
<reference evidence="2" key="2">
    <citation type="submission" date="2022-06" db="UniProtKB">
        <authorList>
            <consortium name="EnsemblMetazoa"/>
        </authorList>
    </citation>
    <scope>IDENTIFICATION</scope>
    <source>
        <strain evidence="2">DF5081</strain>
    </source>
</reference>
<evidence type="ECO:0000256" key="1">
    <source>
        <dbReference type="SAM" id="MobiDB-lite"/>
    </source>
</evidence>
<dbReference type="EnsemblMetazoa" id="CJA03369b.1">
    <property type="protein sequence ID" value="CJA03369b.1"/>
    <property type="gene ID" value="WBGene00122573"/>
</dbReference>
<evidence type="ECO:0000313" key="2">
    <source>
        <dbReference type="EnsemblMetazoa" id="CJA03369b.1"/>
    </source>
</evidence>
<organism evidence="2 3">
    <name type="scientific">Caenorhabditis japonica</name>
    <dbReference type="NCBI Taxonomy" id="281687"/>
    <lineage>
        <taxon>Eukaryota</taxon>
        <taxon>Metazoa</taxon>
        <taxon>Ecdysozoa</taxon>
        <taxon>Nematoda</taxon>
        <taxon>Chromadorea</taxon>
        <taxon>Rhabditida</taxon>
        <taxon>Rhabditina</taxon>
        <taxon>Rhabditomorpha</taxon>
        <taxon>Rhabditoidea</taxon>
        <taxon>Rhabditidae</taxon>
        <taxon>Peloderinae</taxon>
        <taxon>Caenorhabditis</taxon>
    </lineage>
</organism>
<name>A0A8R1HJB3_CAEJA</name>
<evidence type="ECO:0000313" key="3">
    <source>
        <dbReference type="Proteomes" id="UP000005237"/>
    </source>
</evidence>
<dbReference type="PANTHER" id="PTHR31430:SF0">
    <property type="entry name" value="RING-TYPE DOMAIN-CONTAINING PROTEIN-RELATED"/>
    <property type="match status" value="1"/>
</dbReference>
<reference evidence="3" key="1">
    <citation type="submission" date="2010-08" db="EMBL/GenBank/DDBJ databases">
        <authorList>
            <consortium name="Caenorhabditis japonica Sequencing Consortium"/>
            <person name="Wilson R.K."/>
        </authorList>
    </citation>
    <scope>NUCLEOTIDE SEQUENCE [LARGE SCALE GENOMIC DNA]</scope>
    <source>
        <strain evidence="3">DF5081</strain>
    </source>
</reference>
<accession>A0A8R1HJB3</accession>
<sequence>MSKTYKALNDLEWNESLASVCSDSDRENSFNRESLRQANASLVPPYIRHHCDKPKSVGLKFSYDAPTKQTTYTYILTWDSYLGSELNHQIALDNKTRKSDILTQDTESSIYSSKPSTATSYQSSSCSTQTPAKNSTTQNKPVKININSSDTLKRALVSCFNQDNRNVKEHLKKGTLYAVNMRGDRERNMSYVPKSEYEKHQLYMFSKCPNQVTFVFDMNDFVANGVPVYF</sequence>
<protein>
    <submittedName>
        <fullName evidence="2">Uncharacterized protein</fullName>
    </submittedName>
</protein>
<dbReference type="PANTHER" id="PTHR31430">
    <property type="entry name" value="PROTEIN CBG22332-RELATED"/>
    <property type="match status" value="1"/>
</dbReference>
<feature type="region of interest" description="Disordered" evidence="1">
    <location>
        <begin position="106"/>
        <end position="142"/>
    </location>
</feature>
<feature type="compositionally biased region" description="Polar residues" evidence="1">
    <location>
        <begin position="131"/>
        <end position="142"/>
    </location>
</feature>
<feature type="compositionally biased region" description="Low complexity" evidence="1">
    <location>
        <begin position="112"/>
        <end position="130"/>
    </location>
</feature>
<keyword evidence="3" id="KW-1185">Reference proteome</keyword>